<proteinExistence type="inferred from homology"/>
<dbReference type="InterPro" id="IPR039672">
    <property type="entry name" value="MFS_2"/>
</dbReference>
<sequence>MTAIAAEMPASPSREELSWRLCTTYGMGTIAVSILLNTVTTYFPALMSTVLGQTPALAGLLLTFSKLYDIVVDLVVGDRIDRVAARMKRRRRYMLVGAGISAVSFFLLFSPPVTNGPWLVIGIAAILMLYSTGYSLFTVPYIAIAPDIARSYDGRTKLMSFRTFFGAVGQMVALAGAAALVRLGDGGAEGYRIMGGVLALAILFAQLAAYVGTAGVADDPGQRPPERHGIVESAQQIWRNKPAMLLVAAKTLQYISLACNISTGLLFKLNVLKIGYEGQIQLSVAQNLAMGLCMPLWLAAGRRYGKRKCYLAAIALYGLTMLSWLAADSSITEAGLIVRGVLQGVGAGGMILMSLAMLPDVMEHDFTLNNTRRDGIYSSIYAIIEKAGFAIGAAVMGVYLSYAGYAATTKGKLVEQSDSAVTALYAGNAVIPALLLAASFVIMCFYSLDRAKVEAVGR</sequence>
<evidence type="ECO:0000313" key="4">
    <source>
        <dbReference type="Proteomes" id="UP001273531"/>
    </source>
</evidence>
<dbReference type="Proteomes" id="UP001273531">
    <property type="component" value="Unassembled WGS sequence"/>
</dbReference>
<keyword evidence="2" id="KW-1133">Transmembrane helix</keyword>
<feature type="transmembrane region" description="Helical" evidence="2">
    <location>
        <begin position="339"/>
        <end position="358"/>
    </location>
</feature>
<dbReference type="EMBL" id="JAWJEJ010000001">
    <property type="protein sequence ID" value="MDV3456097.1"/>
    <property type="molecule type" value="Genomic_DNA"/>
</dbReference>
<dbReference type="Gene3D" id="1.20.1250.20">
    <property type="entry name" value="MFS general substrate transporter like domains"/>
    <property type="match status" value="2"/>
</dbReference>
<reference evidence="3 4" key="1">
    <citation type="submission" date="2023-10" db="EMBL/GenBank/DDBJ databases">
        <title>Sphingomonas sp. HF-S4 16S ribosomal RNA gene Genome sequencing and assembly.</title>
        <authorList>
            <person name="Lee H."/>
        </authorList>
    </citation>
    <scope>NUCLEOTIDE SEQUENCE [LARGE SCALE GENOMIC DNA]</scope>
    <source>
        <strain evidence="3 4">HF-S4</strain>
    </source>
</reference>
<feature type="transmembrane region" description="Helical" evidence="2">
    <location>
        <begin position="164"/>
        <end position="181"/>
    </location>
</feature>
<evidence type="ECO:0000256" key="1">
    <source>
        <dbReference type="ARBA" id="ARBA00009617"/>
    </source>
</evidence>
<feature type="transmembrane region" description="Helical" evidence="2">
    <location>
        <begin position="21"/>
        <end position="43"/>
    </location>
</feature>
<keyword evidence="2" id="KW-0472">Membrane</keyword>
<dbReference type="SUPFAM" id="SSF103473">
    <property type="entry name" value="MFS general substrate transporter"/>
    <property type="match status" value="1"/>
</dbReference>
<gene>
    <name evidence="3" type="ORF">RZN05_03815</name>
</gene>
<feature type="transmembrane region" description="Helical" evidence="2">
    <location>
        <begin position="55"/>
        <end position="72"/>
    </location>
</feature>
<protein>
    <submittedName>
        <fullName evidence="3">MFS transporter</fullName>
    </submittedName>
</protein>
<organism evidence="3 4">
    <name type="scientific">Sphingomonas agrestis</name>
    <dbReference type="NCBI Taxonomy" id="3080540"/>
    <lineage>
        <taxon>Bacteria</taxon>
        <taxon>Pseudomonadati</taxon>
        <taxon>Pseudomonadota</taxon>
        <taxon>Alphaproteobacteria</taxon>
        <taxon>Sphingomonadales</taxon>
        <taxon>Sphingomonadaceae</taxon>
        <taxon>Sphingomonas</taxon>
    </lineage>
</organism>
<dbReference type="InterPro" id="IPR036259">
    <property type="entry name" value="MFS_trans_sf"/>
</dbReference>
<dbReference type="PANTHER" id="PTHR11328">
    <property type="entry name" value="MAJOR FACILITATOR SUPERFAMILY DOMAIN-CONTAINING PROTEIN"/>
    <property type="match status" value="1"/>
</dbReference>
<dbReference type="RefSeq" id="WP_317225295.1">
    <property type="nucleotide sequence ID" value="NZ_JAWJEJ010000001.1"/>
</dbReference>
<feature type="transmembrane region" description="Helical" evidence="2">
    <location>
        <begin position="379"/>
        <end position="402"/>
    </location>
</feature>
<evidence type="ECO:0000256" key="2">
    <source>
        <dbReference type="SAM" id="Phobius"/>
    </source>
</evidence>
<keyword evidence="4" id="KW-1185">Reference proteome</keyword>
<keyword evidence="2" id="KW-0812">Transmembrane</keyword>
<feature type="transmembrane region" description="Helical" evidence="2">
    <location>
        <begin position="93"/>
        <end position="112"/>
    </location>
</feature>
<evidence type="ECO:0000313" key="3">
    <source>
        <dbReference type="EMBL" id="MDV3456097.1"/>
    </source>
</evidence>
<comment type="similarity">
    <text evidence="1">Belongs to the sodium:galactoside symporter (TC 2.A.2) family.</text>
</comment>
<dbReference type="PANTHER" id="PTHR11328:SF24">
    <property type="entry name" value="MAJOR FACILITATOR SUPERFAMILY (MFS) PROFILE DOMAIN-CONTAINING PROTEIN"/>
    <property type="match status" value="1"/>
</dbReference>
<feature type="transmembrane region" description="Helical" evidence="2">
    <location>
        <begin position="422"/>
        <end position="448"/>
    </location>
</feature>
<feature type="transmembrane region" description="Helical" evidence="2">
    <location>
        <begin position="310"/>
        <end position="327"/>
    </location>
</feature>
<comment type="caution">
    <text evidence="3">The sequence shown here is derived from an EMBL/GenBank/DDBJ whole genome shotgun (WGS) entry which is preliminary data.</text>
</comment>
<feature type="transmembrane region" description="Helical" evidence="2">
    <location>
        <begin position="118"/>
        <end position="143"/>
    </location>
</feature>
<feature type="transmembrane region" description="Helical" evidence="2">
    <location>
        <begin position="193"/>
        <end position="217"/>
    </location>
</feature>
<name>A0ABU3Y4E2_9SPHN</name>
<dbReference type="Pfam" id="PF13347">
    <property type="entry name" value="MFS_2"/>
    <property type="match status" value="1"/>
</dbReference>
<accession>A0ABU3Y4E2</accession>